<dbReference type="GO" id="GO:0071555">
    <property type="term" value="P:cell wall organization"/>
    <property type="evidence" value="ECO:0007669"/>
    <property type="project" value="UniProtKB-KW"/>
</dbReference>
<dbReference type="GO" id="GO:0000270">
    <property type="term" value="P:peptidoglycan metabolic process"/>
    <property type="evidence" value="ECO:0007669"/>
    <property type="project" value="UniProtKB-UniRule"/>
</dbReference>
<dbReference type="SMART" id="SM00257">
    <property type="entry name" value="LysM"/>
    <property type="match status" value="1"/>
</dbReference>
<dbReference type="Proteomes" id="UP000600547">
    <property type="component" value="Unassembled WGS sequence"/>
</dbReference>
<dbReference type="GO" id="GO:0008932">
    <property type="term" value="F:lytic endotransglycosylase activity"/>
    <property type="evidence" value="ECO:0007669"/>
    <property type="project" value="UniProtKB-UniRule"/>
</dbReference>
<dbReference type="EC" id="4.2.2.-" evidence="3"/>
<dbReference type="NCBIfam" id="TIGR00413">
    <property type="entry name" value="rlpA"/>
    <property type="match status" value="1"/>
</dbReference>
<dbReference type="CDD" id="cd00118">
    <property type="entry name" value="LysM"/>
    <property type="match status" value="1"/>
</dbReference>
<sequence precursor="true">MRLRAALLAALLLGTAQAGTYRVRAGDTLWEIARTHGVSVGALLQLNGRRDQTIRVGEVLQVPTPGGATIRAASLAPAAAPQVFQQGQAVYYGGRDHPQTSMTAAHLSLPFGTWVRVTHVRTGRSVDVVINDRGPFGAQARVIDLSTEAARALGIISEGIAPVTLSILSRP</sequence>
<dbReference type="HAMAP" id="MF_02071">
    <property type="entry name" value="RlpA"/>
    <property type="match status" value="1"/>
</dbReference>
<dbReference type="EMBL" id="BMQG01000002">
    <property type="protein sequence ID" value="GGM33571.1"/>
    <property type="molecule type" value="Genomic_DNA"/>
</dbReference>
<feature type="domain" description="LysM" evidence="5">
    <location>
        <begin position="19"/>
        <end position="62"/>
    </location>
</feature>
<evidence type="ECO:0000313" key="6">
    <source>
        <dbReference type="EMBL" id="GGM33571.1"/>
    </source>
</evidence>
<dbReference type="PROSITE" id="PS51782">
    <property type="entry name" value="LYSM"/>
    <property type="match status" value="1"/>
</dbReference>
<keyword evidence="2 3" id="KW-0961">Cell wall biogenesis/degradation</keyword>
<evidence type="ECO:0000256" key="3">
    <source>
        <dbReference type="HAMAP-Rule" id="MF_02071"/>
    </source>
</evidence>
<evidence type="ECO:0000313" key="7">
    <source>
        <dbReference type="Proteomes" id="UP000600547"/>
    </source>
</evidence>
<evidence type="ECO:0000256" key="4">
    <source>
        <dbReference type="RuleBase" id="RU003495"/>
    </source>
</evidence>
<dbReference type="Pfam" id="PF03330">
    <property type="entry name" value="DPBB_1"/>
    <property type="match status" value="1"/>
</dbReference>
<dbReference type="RefSeq" id="WP_110829975.1">
    <property type="nucleotide sequence ID" value="NZ_BMQG01000002.1"/>
</dbReference>
<evidence type="ECO:0000256" key="2">
    <source>
        <dbReference type="ARBA" id="ARBA00023316"/>
    </source>
</evidence>
<proteinExistence type="inferred from homology"/>
<dbReference type="PANTHER" id="PTHR34183:SF8">
    <property type="entry name" value="ENDOLYTIC PEPTIDOGLYCAN TRANSGLYCOSYLASE RLPA-RELATED"/>
    <property type="match status" value="1"/>
</dbReference>
<dbReference type="InterPro" id="IPR036779">
    <property type="entry name" value="LysM_dom_sf"/>
</dbReference>
<dbReference type="SUPFAM" id="SSF54106">
    <property type="entry name" value="LysM domain"/>
    <property type="match status" value="1"/>
</dbReference>
<feature type="signal peptide" evidence="3">
    <location>
        <begin position="1"/>
        <end position="18"/>
    </location>
</feature>
<dbReference type="Gene3D" id="2.40.40.10">
    <property type="entry name" value="RlpA-like domain"/>
    <property type="match status" value="1"/>
</dbReference>
<dbReference type="PANTHER" id="PTHR34183">
    <property type="entry name" value="ENDOLYTIC PEPTIDOGLYCAN TRANSGLYCOSYLASE RLPA"/>
    <property type="match status" value="1"/>
</dbReference>
<protein>
    <recommendedName>
        <fullName evidence="3">Probable endolytic peptidoglycan transglycosylase RlpA</fullName>
        <ecNumber evidence="3">4.2.2.-</ecNumber>
    </recommendedName>
</protein>
<comment type="similarity">
    <text evidence="3 4">Belongs to the RlpA family.</text>
</comment>
<comment type="caution">
    <text evidence="6">The sequence shown here is derived from an EMBL/GenBank/DDBJ whole genome shotgun (WGS) entry which is preliminary data.</text>
</comment>
<reference evidence="7" key="1">
    <citation type="journal article" date="2019" name="Int. J. Syst. Evol. Microbiol.">
        <title>The Global Catalogue of Microorganisms (GCM) 10K type strain sequencing project: providing services to taxonomists for standard genome sequencing and annotation.</title>
        <authorList>
            <consortium name="The Broad Institute Genomics Platform"/>
            <consortium name="The Broad Institute Genome Sequencing Center for Infectious Disease"/>
            <person name="Wu L."/>
            <person name="Ma J."/>
        </authorList>
    </citation>
    <scope>NUCLEOTIDE SEQUENCE [LARGE SCALE GENOMIC DNA]</scope>
    <source>
        <strain evidence="7">JCM 31047</strain>
    </source>
</reference>
<accession>A0A8H9L4F7</accession>
<dbReference type="CDD" id="cd22268">
    <property type="entry name" value="DPBB_RlpA-like"/>
    <property type="match status" value="1"/>
</dbReference>
<dbReference type="InterPro" id="IPR018392">
    <property type="entry name" value="LysM"/>
</dbReference>
<evidence type="ECO:0000259" key="5">
    <source>
        <dbReference type="PROSITE" id="PS51782"/>
    </source>
</evidence>
<evidence type="ECO:0000256" key="1">
    <source>
        <dbReference type="ARBA" id="ARBA00023239"/>
    </source>
</evidence>
<dbReference type="InterPro" id="IPR034718">
    <property type="entry name" value="RlpA"/>
</dbReference>
<comment type="function">
    <text evidence="3">Lytic transglycosylase with a strong preference for naked glycan strands that lack stem peptides.</text>
</comment>
<dbReference type="SUPFAM" id="SSF50685">
    <property type="entry name" value="Barwin-like endoglucanases"/>
    <property type="match status" value="1"/>
</dbReference>
<name>A0A8H9L4F7_9DEIO</name>
<dbReference type="InterPro" id="IPR036908">
    <property type="entry name" value="RlpA-like_sf"/>
</dbReference>
<gene>
    <name evidence="3" type="primary">rlpA</name>
    <name evidence="6" type="ORF">GCM10008956_07250</name>
</gene>
<keyword evidence="3" id="KW-0732">Signal</keyword>
<dbReference type="Pfam" id="PF01476">
    <property type="entry name" value="LysM"/>
    <property type="match status" value="1"/>
</dbReference>
<dbReference type="AlphaFoldDB" id="A0A8H9L4F7"/>
<dbReference type="InterPro" id="IPR009009">
    <property type="entry name" value="RlpA-like_DPBB"/>
</dbReference>
<keyword evidence="1 3" id="KW-0456">Lyase</keyword>
<dbReference type="InterPro" id="IPR012997">
    <property type="entry name" value="RplA"/>
</dbReference>
<dbReference type="Gene3D" id="3.10.350.10">
    <property type="entry name" value="LysM domain"/>
    <property type="match status" value="1"/>
</dbReference>
<organism evidence="6 7">
    <name type="scientific">Deinococcus arenae</name>
    <dbReference type="NCBI Taxonomy" id="1452751"/>
    <lineage>
        <taxon>Bacteria</taxon>
        <taxon>Thermotogati</taxon>
        <taxon>Deinococcota</taxon>
        <taxon>Deinococci</taxon>
        <taxon>Deinococcales</taxon>
        <taxon>Deinococcaceae</taxon>
        <taxon>Deinococcus</taxon>
    </lineage>
</organism>
<feature type="chain" id="PRO_5035029762" description="Probable endolytic peptidoglycan transglycosylase RlpA" evidence="3">
    <location>
        <begin position="19"/>
        <end position="171"/>
    </location>
</feature>
<keyword evidence="7" id="KW-1185">Reference proteome</keyword>